<dbReference type="EMBL" id="CAJOBH010094829">
    <property type="protein sequence ID" value="CAF4584308.1"/>
    <property type="molecule type" value="Genomic_DNA"/>
</dbReference>
<evidence type="ECO:0000313" key="3">
    <source>
        <dbReference type="EMBL" id="CAF4823814.1"/>
    </source>
</evidence>
<sequence>RVHTLNAQLSDYQQLGKQIVDMVEWMNHTDTILNSRLRDDVYASDVPSEADVRTTNQ</sequence>
<reference evidence="2" key="1">
    <citation type="submission" date="2021-02" db="EMBL/GenBank/DDBJ databases">
        <authorList>
            <person name="Nowell W R."/>
        </authorList>
    </citation>
    <scope>NUCLEOTIDE SEQUENCE</scope>
</reference>
<dbReference type="Proteomes" id="UP000681967">
    <property type="component" value="Unassembled WGS sequence"/>
</dbReference>
<organism evidence="2 5">
    <name type="scientific">Rotaria magnacalcarata</name>
    <dbReference type="NCBI Taxonomy" id="392030"/>
    <lineage>
        <taxon>Eukaryota</taxon>
        <taxon>Metazoa</taxon>
        <taxon>Spiralia</taxon>
        <taxon>Gnathifera</taxon>
        <taxon>Rotifera</taxon>
        <taxon>Eurotatoria</taxon>
        <taxon>Bdelloidea</taxon>
        <taxon>Philodinida</taxon>
        <taxon>Philodinidae</taxon>
        <taxon>Rotaria</taxon>
    </lineage>
</organism>
<evidence type="ECO:0000313" key="4">
    <source>
        <dbReference type="EMBL" id="CAF4986462.1"/>
    </source>
</evidence>
<evidence type="ECO:0000313" key="5">
    <source>
        <dbReference type="Proteomes" id="UP000681967"/>
    </source>
</evidence>
<dbReference type="EMBL" id="CAJOBJ010202239">
    <property type="protein sequence ID" value="CAF4986462.1"/>
    <property type="molecule type" value="Genomic_DNA"/>
</dbReference>
<dbReference type="Proteomes" id="UP000681720">
    <property type="component" value="Unassembled WGS sequence"/>
</dbReference>
<dbReference type="AlphaFoldDB" id="A0A8S3B8X8"/>
<dbReference type="EMBL" id="CAJOBJ010155306">
    <property type="protein sequence ID" value="CAF4823814.1"/>
    <property type="molecule type" value="Genomic_DNA"/>
</dbReference>
<evidence type="ECO:0000313" key="2">
    <source>
        <dbReference type="EMBL" id="CAF4800337.1"/>
    </source>
</evidence>
<gene>
    <name evidence="1" type="ORF">BYL167_LOCUS39440</name>
    <name evidence="2" type="ORF">BYL167_LOCUS48115</name>
    <name evidence="3" type="ORF">GIL414_LOCUS48134</name>
    <name evidence="4" type="ORF">GIL414_LOCUS56360</name>
</gene>
<name>A0A8S3B8X8_9BILA</name>
<protein>
    <submittedName>
        <fullName evidence="2">Uncharacterized protein</fullName>
    </submittedName>
</protein>
<feature type="non-terminal residue" evidence="2">
    <location>
        <position position="1"/>
    </location>
</feature>
<accession>A0A8S3B8X8</accession>
<evidence type="ECO:0000313" key="1">
    <source>
        <dbReference type="EMBL" id="CAF4584308.1"/>
    </source>
</evidence>
<proteinExistence type="predicted"/>
<comment type="caution">
    <text evidence="2">The sequence shown here is derived from an EMBL/GenBank/DDBJ whole genome shotgun (WGS) entry which is preliminary data.</text>
</comment>
<dbReference type="EMBL" id="CAJOBH010139983">
    <property type="protein sequence ID" value="CAF4800337.1"/>
    <property type="molecule type" value="Genomic_DNA"/>
</dbReference>